<dbReference type="InterPro" id="IPR005135">
    <property type="entry name" value="Endo/exonuclease/phosphatase"/>
</dbReference>
<name>A0A8S1BL35_ARCPL</name>
<dbReference type="Proteomes" id="UP000494256">
    <property type="component" value="Unassembled WGS sequence"/>
</dbReference>
<dbReference type="OrthoDB" id="2011769at2759"/>
<dbReference type="Gene3D" id="3.60.10.10">
    <property type="entry name" value="Endonuclease/exonuclease/phosphatase"/>
    <property type="match status" value="1"/>
</dbReference>
<protein>
    <recommendedName>
        <fullName evidence="1">Endonuclease/exonuclease/phosphatase domain-containing protein</fullName>
    </recommendedName>
</protein>
<evidence type="ECO:0000259" key="1">
    <source>
        <dbReference type="Pfam" id="PF14529"/>
    </source>
</evidence>
<evidence type="ECO:0000313" key="3">
    <source>
        <dbReference type="Proteomes" id="UP000494256"/>
    </source>
</evidence>
<accession>A0A8S1BL35</accession>
<dbReference type="EMBL" id="CADEBD010000893">
    <property type="protein sequence ID" value="CAB3260878.1"/>
    <property type="molecule type" value="Genomic_DNA"/>
</dbReference>
<organism evidence="2 3">
    <name type="scientific">Arctia plantaginis</name>
    <name type="common">Wood tiger moth</name>
    <name type="synonym">Phalaena plantaginis</name>
    <dbReference type="NCBI Taxonomy" id="874455"/>
    <lineage>
        <taxon>Eukaryota</taxon>
        <taxon>Metazoa</taxon>
        <taxon>Ecdysozoa</taxon>
        <taxon>Arthropoda</taxon>
        <taxon>Hexapoda</taxon>
        <taxon>Insecta</taxon>
        <taxon>Pterygota</taxon>
        <taxon>Neoptera</taxon>
        <taxon>Endopterygota</taxon>
        <taxon>Lepidoptera</taxon>
        <taxon>Glossata</taxon>
        <taxon>Ditrysia</taxon>
        <taxon>Noctuoidea</taxon>
        <taxon>Erebidae</taxon>
        <taxon>Arctiinae</taxon>
        <taxon>Arctia</taxon>
    </lineage>
</organism>
<evidence type="ECO:0000313" key="2">
    <source>
        <dbReference type="EMBL" id="CAB3260878.1"/>
    </source>
</evidence>
<comment type="caution">
    <text evidence="2">The sequence shown here is derived from an EMBL/GenBank/DDBJ whole genome shotgun (WGS) entry which is preliminary data.</text>
</comment>
<dbReference type="AlphaFoldDB" id="A0A8S1BL35"/>
<proteinExistence type="predicted"/>
<gene>
    <name evidence="2" type="ORF">APLA_LOCUS17230</name>
</gene>
<dbReference type="GO" id="GO:0003824">
    <property type="term" value="F:catalytic activity"/>
    <property type="evidence" value="ECO:0007669"/>
    <property type="project" value="InterPro"/>
</dbReference>
<reference evidence="2 3" key="1">
    <citation type="submission" date="2020-04" db="EMBL/GenBank/DDBJ databases">
        <authorList>
            <person name="Wallbank WR R."/>
            <person name="Pardo Diaz C."/>
            <person name="Kozak K."/>
            <person name="Martin S."/>
            <person name="Jiggins C."/>
            <person name="Moest M."/>
            <person name="Warren A I."/>
            <person name="Byers J.R.P. K."/>
            <person name="Montejo-Kovacevich G."/>
            <person name="Yen C E."/>
        </authorList>
    </citation>
    <scope>NUCLEOTIDE SEQUENCE [LARGE SCALE GENOMIC DNA]</scope>
</reference>
<dbReference type="Pfam" id="PF14529">
    <property type="entry name" value="Exo_endo_phos_2"/>
    <property type="match status" value="1"/>
</dbReference>
<feature type="domain" description="Endonuclease/exonuclease/phosphatase" evidence="1">
    <location>
        <begin position="8"/>
        <end position="81"/>
    </location>
</feature>
<sequence length="113" mass="13083">MWYSDQRHLSGRGREARRRREEMEALILSRDLLVHNKAGQPHTFSSENGESNIDVTISTRGARTEDWRVMEDAIESDHRLIAEPLVGTPVRYRERGVDWNRFPNMISVHAPSA</sequence>
<dbReference type="SUPFAM" id="SSF56219">
    <property type="entry name" value="DNase I-like"/>
    <property type="match status" value="1"/>
</dbReference>
<dbReference type="InterPro" id="IPR036691">
    <property type="entry name" value="Endo/exonu/phosph_ase_sf"/>
</dbReference>